<proteinExistence type="predicted"/>
<organism evidence="2 3">
    <name type="scientific">Dactylonectria estremocensis</name>
    <dbReference type="NCBI Taxonomy" id="1079267"/>
    <lineage>
        <taxon>Eukaryota</taxon>
        <taxon>Fungi</taxon>
        <taxon>Dikarya</taxon>
        <taxon>Ascomycota</taxon>
        <taxon>Pezizomycotina</taxon>
        <taxon>Sordariomycetes</taxon>
        <taxon>Hypocreomycetidae</taxon>
        <taxon>Hypocreales</taxon>
        <taxon>Nectriaceae</taxon>
        <taxon>Dactylonectria</taxon>
    </lineage>
</organism>
<reference evidence="2" key="1">
    <citation type="journal article" date="2021" name="Nat. Commun.">
        <title>Genetic determinants of endophytism in the Arabidopsis root mycobiome.</title>
        <authorList>
            <person name="Mesny F."/>
            <person name="Miyauchi S."/>
            <person name="Thiergart T."/>
            <person name="Pickel B."/>
            <person name="Atanasova L."/>
            <person name="Karlsson M."/>
            <person name="Huettel B."/>
            <person name="Barry K.W."/>
            <person name="Haridas S."/>
            <person name="Chen C."/>
            <person name="Bauer D."/>
            <person name="Andreopoulos W."/>
            <person name="Pangilinan J."/>
            <person name="LaButti K."/>
            <person name="Riley R."/>
            <person name="Lipzen A."/>
            <person name="Clum A."/>
            <person name="Drula E."/>
            <person name="Henrissat B."/>
            <person name="Kohler A."/>
            <person name="Grigoriev I.V."/>
            <person name="Martin F.M."/>
            <person name="Hacquard S."/>
        </authorList>
    </citation>
    <scope>NUCLEOTIDE SEQUENCE</scope>
    <source>
        <strain evidence="2">MPI-CAGE-AT-0021</strain>
    </source>
</reference>
<dbReference type="EMBL" id="JAGMUU010000007">
    <property type="protein sequence ID" value="KAH7149350.1"/>
    <property type="molecule type" value="Genomic_DNA"/>
</dbReference>
<dbReference type="Proteomes" id="UP000717696">
    <property type="component" value="Unassembled WGS sequence"/>
</dbReference>
<evidence type="ECO:0000313" key="2">
    <source>
        <dbReference type="EMBL" id="KAH7149350.1"/>
    </source>
</evidence>
<comment type="caution">
    <text evidence="2">The sequence shown here is derived from an EMBL/GenBank/DDBJ whole genome shotgun (WGS) entry which is preliminary data.</text>
</comment>
<feature type="region of interest" description="Disordered" evidence="1">
    <location>
        <begin position="19"/>
        <end position="42"/>
    </location>
</feature>
<evidence type="ECO:0000256" key="1">
    <source>
        <dbReference type="SAM" id="MobiDB-lite"/>
    </source>
</evidence>
<protein>
    <submittedName>
        <fullName evidence="2">Uncharacterized protein</fullName>
    </submittedName>
</protein>
<dbReference type="AlphaFoldDB" id="A0A9P9EWY9"/>
<sequence length="229" mass="25309">MALSRFRLANCHVPTGVSGYRFGRSRHRTGLSSRSGPPTHHGIHWNCTGDRARDNLIVNNRITGSMKLGWSVQVSRISSASLKLRSKDPLHRQSPQERRQWIHVHARQSPDNRLDSRQVTQVGHKTGIFGPLPGGAVVTVVWLLTNRSADMDRIRKSLSSKSADVDASEARIFPKKNMARLGDPVTAACWLASENGCHPSQRCVRTLAQQLGPAPVVVAHLQPQCSMTH</sequence>
<evidence type="ECO:0000313" key="3">
    <source>
        <dbReference type="Proteomes" id="UP000717696"/>
    </source>
</evidence>
<name>A0A9P9EWY9_9HYPO</name>
<keyword evidence="3" id="KW-1185">Reference proteome</keyword>
<accession>A0A9P9EWY9</accession>
<gene>
    <name evidence="2" type="ORF">B0J13DRAFT_523993</name>
</gene>